<evidence type="ECO:0000256" key="1">
    <source>
        <dbReference type="ARBA" id="ARBA00022714"/>
    </source>
</evidence>
<dbReference type="InterPro" id="IPR051452">
    <property type="entry name" value="Diverse_Oxidoreductases"/>
</dbReference>
<dbReference type="InterPro" id="IPR023393">
    <property type="entry name" value="START-like_dom_sf"/>
</dbReference>
<name>A0ABW2BDG3_9RHOB</name>
<proteinExistence type="predicted"/>
<reference evidence="8" key="3">
    <citation type="submission" date="2024-09" db="EMBL/GenBank/DDBJ databases">
        <authorList>
            <person name="Sun Q."/>
            <person name="Mori K."/>
        </authorList>
    </citation>
    <scope>NUCLEOTIDE SEQUENCE</scope>
    <source>
        <strain evidence="8">NBRC 109054</strain>
    </source>
</reference>
<dbReference type="InterPro" id="IPR002888">
    <property type="entry name" value="2Fe-2S-bd"/>
</dbReference>
<dbReference type="Pfam" id="PF01799">
    <property type="entry name" value="Fer2_2"/>
    <property type="match status" value="1"/>
</dbReference>
<dbReference type="SUPFAM" id="SSF47741">
    <property type="entry name" value="CO dehydrogenase ISP C-domain like"/>
    <property type="match status" value="1"/>
</dbReference>
<dbReference type="Gene3D" id="3.30.530.20">
    <property type="match status" value="1"/>
</dbReference>
<dbReference type="InterPro" id="IPR036010">
    <property type="entry name" value="2Fe-2S_ferredoxin-like_sf"/>
</dbReference>
<dbReference type="InterPro" id="IPR012675">
    <property type="entry name" value="Beta-grasp_dom_sf"/>
</dbReference>
<keyword evidence="9" id="KW-1185">Reference proteome</keyword>
<evidence type="ECO:0000259" key="6">
    <source>
        <dbReference type="PROSITE" id="PS51085"/>
    </source>
</evidence>
<dbReference type="EMBL" id="JBHSWG010000008">
    <property type="protein sequence ID" value="MFC6763139.1"/>
    <property type="molecule type" value="Genomic_DNA"/>
</dbReference>
<dbReference type="Gene3D" id="3.10.20.30">
    <property type="match status" value="1"/>
</dbReference>
<organism evidence="8 9">
    <name type="scientific">Sulfitobacter porphyrae</name>
    <dbReference type="NCBI Taxonomy" id="1246864"/>
    <lineage>
        <taxon>Bacteria</taxon>
        <taxon>Pseudomonadati</taxon>
        <taxon>Pseudomonadota</taxon>
        <taxon>Alphaproteobacteria</taxon>
        <taxon>Rhodobacterales</taxon>
        <taxon>Roseobacteraceae</taxon>
        <taxon>Sulfitobacter</taxon>
    </lineage>
</organism>
<evidence type="ECO:0000256" key="3">
    <source>
        <dbReference type="ARBA" id="ARBA00023002"/>
    </source>
</evidence>
<sequence length="372" mass="39903">MTETIRITVNGEELTATVPARTQLAEVLRDHLHLTGTHLGCEQGVCGACTVMMDGRPVRSCITFAGHCDGADIQTIEGGDDPLGQKLTAAFTHHHALQCGFCTPGMLATARDILTRFPNPDEALVRHELSGNICRCTGYQGIVAAIMDVGSQIDVSGETHVDPTPRAVFTPFEPDESFSVAPETAVVGTVVQDKGWTVITRSFDLSHPAADVWTLFSDVSRVASCVPGASVADVTEDAFAGTVEISFGPIKARFGGKGTYSNDSQIRKGFLSGTGADKSGQSNVRGELHYDIVEKNEATTTVNVAFRFNIQGVLAQFNRPELVTGFVDFLLQRFVANCNAVLSGGTAATDHRMGAFSVIFAIMKSWFRRGQR</sequence>
<dbReference type="PANTHER" id="PTHR44379:SF8">
    <property type="entry name" value="XANTHINE DEHYDROGENASE IRON-SULFUR-BINDING SUBUNIT XDHC-RELATED"/>
    <property type="match status" value="1"/>
</dbReference>
<keyword evidence="1" id="KW-0001">2Fe-2S</keyword>
<dbReference type="InterPro" id="IPR001041">
    <property type="entry name" value="2Fe-2S_ferredoxin-type"/>
</dbReference>
<keyword evidence="5" id="KW-0411">Iron-sulfur</keyword>
<dbReference type="InterPro" id="IPR036884">
    <property type="entry name" value="2Fe-2S-bd_dom_sf"/>
</dbReference>
<dbReference type="InterPro" id="IPR006058">
    <property type="entry name" value="2Fe2S_fd_BS"/>
</dbReference>
<comment type="caution">
    <text evidence="8">The sequence shown here is derived from an EMBL/GenBank/DDBJ whole genome shotgun (WGS) entry which is preliminary data.</text>
</comment>
<keyword evidence="4" id="KW-0408">Iron</keyword>
<evidence type="ECO:0000256" key="2">
    <source>
        <dbReference type="ARBA" id="ARBA00022723"/>
    </source>
</evidence>
<dbReference type="Pfam" id="PF06240">
    <property type="entry name" value="COXG"/>
    <property type="match status" value="1"/>
</dbReference>
<reference evidence="9" key="2">
    <citation type="journal article" date="2019" name="Int. J. Syst. Evol. Microbiol.">
        <title>The Global Catalogue of Microorganisms (GCM) 10K type strain sequencing project: providing services to taxonomists for standard genome sequencing and annotation.</title>
        <authorList>
            <consortium name="The Broad Institute Genomics Platform"/>
            <consortium name="The Broad Institute Genome Sequencing Center for Infectious Disease"/>
            <person name="Wu L."/>
            <person name="Ma J."/>
        </authorList>
    </citation>
    <scope>NUCLEOTIDE SEQUENCE [LARGE SCALE GENOMIC DNA]</scope>
    <source>
        <strain evidence="9">CCUG 66188</strain>
    </source>
</reference>
<dbReference type="SUPFAM" id="SSF54292">
    <property type="entry name" value="2Fe-2S ferredoxin-like"/>
    <property type="match status" value="1"/>
</dbReference>
<protein>
    <submittedName>
        <fullName evidence="8">2Fe-2S iron-sulfur cluster-binding protein</fullName>
    </submittedName>
</protein>
<dbReference type="Gene3D" id="1.10.150.120">
    <property type="entry name" value="[2Fe-2S]-binding domain"/>
    <property type="match status" value="1"/>
</dbReference>
<keyword evidence="2" id="KW-0479">Metal-binding</keyword>
<dbReference type="EMBL" id="JBHSWG010000008">
    <property type="protein sequence ID" value="MFC6763013.1"/>
    <property type="molecule type" value="Genomic_DNA"/>
</dbReference>
<evidence type="ECO:0000313" key="7">
    <source>
        <dbReference type="EMBL" id="MFC6763013.1"/>
    </source>
</evidence>
<evidence type="ECO:0000313" key="8">
    <source>
        <dbReference type="EMBL" id="MFC6763139.1"/>
    </source>
</evidence>
<dbReference type="PANTHER" id="PTHR44379">
    <property type="entry name" value="OXIDOREDUCTASE WITH IRON-SULFUR SUBUNIT"/>
    <property type="match status" value="1"/>
</dbReference>
<dbReference type="Proteomes" id="UP001596353">
    <property type="component" value="Unassembled WGS sequence"/>
</dbReference>
<dbReference type="PROSITE" id="PS00197">
    <property type="entry name" value="2FE2S_FER_1"/>
    <property type="match status" value="1"/>
</dbReference>
<gene>
    <name evidence="7" type="ORF">ACFQFQ_30890</name>
    <name evidence="8" type="ORF">ACFQFQ_31715</name>
</gene>
<dbReference type="CDD" id="cd00207">
    <property type="entry name" value="fer2"/>
    <property type="match status" value="1"/>
</dbReference>
<dbReference type="PROSITE" id="PS51085">
    <property type="entry name" value="2FE2S_FER_2"/>
    <property type="match status" value="1"/>
</dbReference>
<evidence type="ECO:0000313" key="9">
    <source>
        <dbReference type="Proteomes" id="UP001596353"/>
    </source>
</evidence>
<dbReference type="SUPFAM" id="SSF55961">
    <property type="entry name" value="Bet v1-like"/>
    <property type="match status" value="1"/>
</dbReference>
<dbReference type="Pfam" id="PF00111">
    <property type="entry name" value="Fer2"/>
    <property type="match status" value="1"/>
</dbReference>
<reference evidence="8" key="1">
    <citation type="journal article" date="2014" name="Int. J. Syst. Evol. Microbiol.">
        <title>Complete genome of a new Firmicutes species belonging to the dominant human colonic microbiota ('Ruminococcus bicirculans') reveals two chromosomes and a selective capacity to utilize plant glucans.</title>
        <authorList>
            <consortium name="NISC Comparative Sequencing Program"/>
            <person name="Wegmann U."/>
            <person name="Louis P."/>
            <person name="Goesmann A."/>
            <person name="Henrissat B."/>
            <person name="Duncan S.H."/>
            <person name="Flint H.J."/>
        </authorList>
    </citation>
    <scope>NUCLEOTIDE SEQUENCE</scope>
    <source>
        <strain evidence="8">NBRC 109054</strain>
    </source>
</reference>
<dbReference type="InterPro" id="IPR010419">
    <property type="entry name" value="CO_DH_gsu"/>
</dbReference>
<evidence type="ECO:0000256" key="5">
    <source>
        <dbReference type="ARBA" id="ARBA00023014"/>
    </source>
</evidence>
<keyword evidence="3" id="KW-0560">Oxidoreductase</keyword>
<feature type="domain" description="2Fe-2S ferredoxin-type" evidence="6">
    <location>
        <begin position="3"/>
        <end position="79"/>
    </location>
</feature>
<accession>A0ABW2BDG3</accession>
<evidence type="ECO:0000256" key="4">
    <source>
        <dbReference type="ARBA" id="ARBA00023004"/>
    </source>
</evidence>